<sequence length="159" mass="17967">MYAADGKTKIVAAQIAGDFTLPADPSQKLAFIAGGIGITPFRSMLKYLLDKRQRRDIVMFYVNRTSNEIVYKDILHAAYNELGLKLFYTLTDTAAIPRDWPGFVGRITEQMIWQTIPDYTERTFYLSGPPEMVRGYAKVLESAGVKSDQIKQDFFPGLV</sequence>
<evidence type="ECO:0000256" key="2">
    <source>
        <dbReference type="ARBA" id="ARBA00022630"/>
    </source>
</evidence>
<dbReference type="GO" id="GO:0051537">
    <property type="term" value="F:2 iron, 2 sulfur cluster binding"/>
    <property type="evidence" value="ECO:0007669"/>
    <property type="project" value="UniProtKB-KW"/>
</dbReference>
<keyword evidence="2" id="KW-0285">Flavoprotein</keyword>
<accession>A0A5J4KIX6</accession>
<keyword evidence="5" id="KW-0274">FAD</keyword>
<evidence type="ECO:0000313" key="10">
    <source>
        <dbReference type="EMBL" id="GER86101.1"/>
    </source>
</evidence>
<dbReference type="PRINTS" id="PR00410">
    <property type="entry name" value="PHEHYDRXLASE"/>
</dbReference>
<evidence type="ECO:0000256" key="4">
    <source>
        <dbReference type="ARBA" id="ARBA00022723"/>
    </source>
</evidence>
<dbReference type="CDD" id="cd00322">
    <property type="entry name" value="FNR_like"/>
    <property type="match status" value="1"/>
</dbReference>
<keyword evidence="6" id="KW-0560">Oxidoreductase</keyword>
<evidence type="ECO:0000256" key="7">
    <source>
        <dbReference type="ARBA" id="ARBA00023004"/>
    </source>
</evidence>
<evidence type="ECO:0000256" key="3">
    <source>
        <dbReference type="ARBA" id="ARBA00022714"/>
    </source>
</evidence>
<dbReference type="Proteomes" id="UP000326912">
    <property type="component" value="Unassembled WGS sequence"/>
</dbReference>
<dbReference type="AlphaFoldDB" id="A0A5J4KIX6"/>
<keyword evidence="8" id="KW-0411">Iron-sulfur</keyword>
<gene>
    <name evidence="10" type="ORF">KDW_02630</name>
</gene>
<evidence type="ECO:0000259" key="9">
    <source>
        <dbReference type="Pfam" id="PF00175"/>
    </source>
</evidence>
<dbReference type="EMBL" id="BKZW01000001">
    <property type="protein sequence ID" value="GER86101.1"/>
    <property type="molecule type" value="Genomic_DNA"/>
</dbReference>
<protein>
    <recommendedName>
        <fullName evidence="9">Oxidoreductase FAD/NAD(P)-binding domain-containing protein</fullName>
    </recommendedName>
</protein>
<dbReference type="Gene3D" id="3.40.50.80">
    <property type="entry name" value="Nucleotide-binding domain of ferredoxin-NADP reductase (FNR) module"/>
    <property type="match status" value="1"/>
</dbReference>
<dbReference type="PANTHER" id="PTHR47354:SF6">
    <property type="entry name" value="NADH OXIDOREDUCTASE HCR"/>
    <property type="match status" value="1"/>
</dbReference>
<dbReference type="RefSeq" id="WP_233097573.1">
    <property type="nucleotide sequence ID" value="NZ_BKZW01000001.1"/>
</dbReference>
<organism evidence="10 11">
    <name type="scientific">Dictyobacter vulcani</name>
    <dbReference type="NCBI Taxonomy" id="2607529"/>
    <lineage>
        <taxon>Bacteria</taxon>
        <taxon>Bacillati</taxon>
        <taxon>Chloroflexota</taxon>
        <taxon>Ktedonobacteria</taxon>
        <taxon>Ktedonobacterales</taxon>
        <taxon>Dictyobacteraceae</taxon>
        <taxon>Dictyobacter</taxon>
    </lineage>
</organism>
<evidence type="ECO:0000256" key="6">
    <source>
        <dbReference type="ARBA" id="ARBA00023002"/>
    </source>
</evidence>
<evidence type="ECO:0000256" key="1">
    <source>
        <dbReference type="ARBA" id="ARBA00001974"/>
    </source>
</evidence>
<reference evidence="10 11" key="1">
    <citation type="submission" date="2019-10" db="EMBL/GenBank/DDBJ databases">
        <title>Dictyobacter vulcani sp. nov., within the class Ktedonobacteria, isolated from soil of volcanic Mt. Zao.</title>
        <authorList>
            <person name="Zheng Y."/>
            <person name="Wang C.M."/>
            <person name="Sakai Y."/>
            <person name="Abe K."/>
            <person name="Yokota A."/>
            <person name="Yabe S."/>
        </authorList>
    </citation>
    <scope>NUCLEOTIDE SEQUENCE [LARGE SCALE GENOMIC DNA]</scope>
    <source>
        <strain evidence="10 11">W12</strain>
    </source>
</reference>
<feature type="domain" description="Oxidoreductase FAD/NAD(P)-binding" evidence="9">
    <location>
        <begin position="31"/>
        <end position="137"/>
    </location>
</feature>
<dbReference type="SUPFAM" id="SSF52343">
    <property type="entry name" value="Ferredoxin reductase-like, C-terminal NADP-linked domain"/>
    <property type="match status" value="1"/>
</dbReference>
<keyword evidence="7" id="KW-0408">Iron</keyword>
<dbReference type="GO" id="GO:0046872">
    <property type="term" value="F:metal ion binding"/>
    <property type="evidence" value="ECO:0007669"/>
    <property type="project" value="UniProtKB-KW"/>
</dbReference>
<dbReference type="GO" id="GO:0016491">
    <property type="term" value="F:oxidoreductase activity"/>
    <property type="evidence" value="ECO:0007669"/>
    <property type="project" value="UniProtKB-KW"/>
</dbReference>
<dbReference type="InterPro" id="IPR001433">
    <property type="entry name" value="OxRdtase_FAD/NAD-bd"/>
</dbReference>
<dbReference type="InterPro" id="IPR050415">
    <property type="entry name" value="MRET"/>
</dbReference>
<evidence type="ECO:0000313" key="11">
    <source>
        <dbReference type="Proteomes" id="UP000326912"/>
    </source>
</evidence>
<evidence type="ECO:0000256" key="8">
    <source>
        <dbReference type="ARBA" id="ARBA00023014"/>
    </source>
</evidence>
<name>A0A5J4KIX6_9CHLR</name>
<dbReference type="Pfam" id="PF00175">
    <property type="entry name" value="NAD_binding_1"/>
    <property type="match status" value="1"/>
</dbReference>
<comment type="caution">
    <text evidence="10">The sequence shown here is derived from an EMBL/GenBank/DDBJ whole genome shotgun (WGS) entry which is preliminary data.</text>
</comment>
<comment type="cofactor">
    <cofactor evidence="1">
        <name>FAD</name>
        <dbReference type="ChEBI" id="CHEBI:57692"/>
    </cofactor>
</comment>
<keyword evidence="3" id="KW-0001">2Fe-2S</keyword>
<keyword evidence="11" id="KW-1185">Reference proteome</keyword>
<proteinExistence type="predicted"/>
<dbReference type="InterPro" id="IPR039261">
    <property type="entry name" value="FNR_nucleotide-bd"/>
</dbReference>
<keyword evidence="4" id="KW-0479">Metal-binding</keyword>
<evidence type="ECO:0000256" key="5">
    <source>
        <dbReference type="ARBA" id="ARBA00022827"/>
    </source>
</evidence>
<dbReference type="PANTHER" id="PTHR47354">
    <property type="entry name" value="NADH OXIDOREDUCTASE HCR"/>
    <property type="match status" value="1"/>
</dbReference>